<organism evidence="5 6">
    <name type="scientific">Asparagus officinalis</name>
    <name type="common">Garden asparagus</name>
    <dbReference type="NCBI Taxonomy" id="4686"/>
    <lineage>
        <taxon>Eukaryota</taxon>
        <taxon>Viridiplantae</taxon>
        <taxon>Streptophyta</taxon>
        <taxon>Embryophyta</taxon>
        <taxon>Tracheophyta</taxon>
        <taxon>Spermatophyta</taxon>
        <taxon>Magnoliopsida</taxon>
        <taxon>Liliopsida</taxon>
        <taxon>Asparagales</taxon>
        <taxon>Asparagaceae</taxon>
        <taxon>Asparagoideae</taxon>
        <taxon>Asparagus</taxon>
    </lineage>
</organism>
<dbReference type="Pfam" id="PF08513">
    <property type="entry name" value="LisH"/>
    <property type="match status" value="1"/>
</dbReference>
<keyword evidence="6" id="KW-1185">Reference proteome</keyword>
<keyword evidence="2" id="KW-0677">Repeat</keyword>
<evidence type="ECO:0008006" key="7">
    <source>
        <dbReference type="Google" id="ProtNLM"/>
    </source>
</evidence>
<evidence type="ECO:0000256" key="3">
    <source>
        <dbReference type="PROSITE-ProRule" id="PRU00221"/>
    </source>
</evidence>
<dbReference type="InterPro" id="IPR001680">
    <property type="entry name" value="WD40_rpt"/>
</dbReference>
<dbReference type="OMA" id="GECTHEL"/>
<dbReference type="PANTHER" id="PTHR44376">
    <property type="entry name" value="TRANSCRIPTIONAL REGULATOR OF FILAMENTOUS GROWTH FLO8"/>
    <property type="match status" value="1"/>
</dbReference>
<dbReference type="GO" id="GO:0003714">
    <property type="term" value="F:transcription corepressor activity"/>
    <property type="evidence" value="ECO:0007669"/>
    <property type="project" value="InterPro"/>
</dbReference>
<evidence type="ECO:0000256" key="2">
    <source>
        <dbReference type="ARBA" id="ARBA00022737"/>
    </source>
</evidence>
<dbReference type="OrthoDB" id="5600002at2759"/>
<evidence type="ECO:0000256" key="1">
    <source>
        <dbReference type="ARBA" id="ARBA00022574"/>
    </source>
</evidence>
<dbReference type="CDD" id="cd00200">
    <property type="entry name" value="WD40"/>
    <property type="match status" value="1"/>
</dbReference>
<dbReference type="PRINTS" id="PR00320">
    <property type="entry name" value="GPROTEINBRPT"/>
</dbReference>
<dbReference type="EMBL" id="CM007384">
    <property type="protein sequence ID" value="ONK70799.1"/>
    <property type="molecule type" value="Genomic_DNA"/>
</dbReference>
<dbReference type="InterPro" id="IPR020472">
    <property type="entry name" value="WD40_PAC1"/>
</dbReference>
<dbReference type="InterPro" id="IPR015943">
    <property type="entry name" value="WD40/YVTN_repeat-like_dom_sf"/>
</dbReference>
<proteinExistence type="predicted"/>
<dbReference type="InterPro" id="IPR036322">
    <property type="entry name" value="WD40_repeat_dom_sf"/>
</dbReference>
<keyword evidence="1 3" id="KW-0853">WD repeat</keyword>
<dbReference type="SMART" id="SM00667">
    <property type="entry name" value="LisH"/>
    <property type="match status" value="1"/>
</dbReference>
<feature type="compositionally biased region" description="Low complexity" evidence="4">
    <location>
        <begin position="349"/>
        <end position="360"/>
    </location>
</feature>
<dbReference type="AlphaFoldDB" id="A0A5P1F1Y4"/>
<feature type="compositionally biased region" description="Polar residues" evidence="4">
    <location>
        <begin position="339"/>
        <end position="348"/>
    </location>
</feature>
<evidence type="ECO:0000313" key="6">
    <source>
        <dbReference type="Proteomes" id="UP000243459"/>
    </source>
</evidence>
<dbReference type="SMART" id="SM00320">
    <property type="entry name" value="WD40"/>
    <property type="match status" value="7"/>
</dbReference>
<gene>
    <name evidence="5" type="ORF">A4U43_C04F1660</name>
</gene>
<dbReference type="PROSITE" id="PS00678">
    <property type="entry name" value="WD_REPEATS_1"/>
    <property type="match status" value="1"/>
</dbReference>
<dbReference type="PROSITE" id="PS50896">
    <property type="entry name" value="LISH"/>
    <property type="match status" value="1"/>
</dbReference>
<dbReference type="Pfam" id="PF00400">
    <property type="entry name" value="WD40"/>
    <property type="match status" value="5"/>
</dbReference>
<dbReference type="PROSITE" id="PS50082">
    <property type="entry name" value="WD_REPEATS_2"/>
    <property type="match status" value="5"/>
</dbReference>
<dbReference type="Gene3D" id="2.130.10.10">
    <property type="entry name" value="YVTN repeat-like/Quinoprotein amine dehydrogenase"/>
    <property type="match status" value="2"/>
</dbReference>
<dbReference type="PROSITE" id="PS50294">
    <property type="entry name" value="WD_REPEATS_REGION"/>
    <property type="match status" value="4"/>
</dbReference>
<feature type="region of interest" description="Disordered" evidence="4">
    <location>
        <begin position="338"/>
        <end position="441"/>
    </location>
</feature>
<accession>A0A5P1F1Y4</accession>
<feature type="repeat" description="WD" evidence="3">
    <location>
        <begin position="655"/>
        <end position="695"/>
    </location>
</feature>
<dbReference type="Gramene" id="ONK70799">
    <property type="protein sequence ID" value="ONK70799"/>
    <property type="gene ID" value="A4U43_C04F1660"/>
</dbReference>
<protein>
    <recommendedName>
        <fullName evidence="7">LisH domain-containing protein</fullName>
    </recommendedName>
</protein>
<reference evidence="6" key="1">
    <citation type="journal article" date="2017" name="Nat. Commun.">
        <title>The asparagus genome sheds light on the origin and evolution of a young Y chromosome.</title>
        <authorList>
            <person name="Harkess A."/>
            <person name="Zhou J."/>
            <person name="Xu C."/>
            <person name="Bowers J.E."/>
            <person name="Van der Hulst R."/>
            <person name="Ayyampalayam S."/>
            <person name="Mercati F."/>
            <person name="Riccardi P."/>
            <person name="McKain M.R."/>
            <person name="Kakrana A."/>
            <person name="Tang H."/>
            <person name="Ray J."/>
            <person name="Groenendijk J."/>
            <person name="Arikit S."/>
            <person name="Mathioni S.M."/>
            <person name="Nakano M."/>
            <person name="Shan H."/>
            <person name="Telgmann-Rauber A."/>
            <person name="Kanno A."/>
            <person name="Yue Z."/>
            <person name="Chen H."/>
            <person name="Li W."/>
            <person name="Chen Y."/>
            <person name="Xu X."/>
            <person name="Zhang Y."/>
            <person name="Luo S."/>
            <person name="Chen H."/>
            <person name="Gao J."/>
            <person name="Mao Z."/>
            <person name="Pires J.C."/>
            <person name="Luo M."/>
            <person name="Kudrna D."/>
            <person name="Wing R.A."/>
            <person name="Meyers B.C."/>
            <person name="Yi K."/>
            <person name="Kong H."/>
            <person name="Lavrijsen P."/>
            <person name="Sunseri F."/>
            <person name="Falavigna A."/>
            <person name="Ye Y."/>
            <person name="Leebens-Mack J.H."/>
            <person name="Chen G."/>
        </authorList>
    </citation>
    <scope>NUCLEOTIDE SEQUENCE [LARGE SCALE GENOMIC DNA]</scope>
    <source>
        <strain evidence="6">cv. DH0086</strain>
    </source>
</reference>
<feature type="repeat" description="WD" evidence="3">
    <location>
        <begin position="737"/>
        <end position="768"/>
    </location>
</feature>
<sequence length="768" mass="83252">MGQVTWEADKMLDVYIYDYLVKRNLQETAKAFMAEGKVATDPVAIDAPGGFLFEWWSVFWDIFIARTNEKHSDVAATYIEMQQQKAAKDHSKMQQYQLMQRQASLQRRDANHPALGGAGDGNSDGILGSSVPSSMAAKAYGEQLKNSNSIDSEALKAPATHPGLLVQGQPGNISSALQQIQGQNQIADVKPGFGVPQRSLPMDPSSLYGQRPVQGKPGLGAGIGLNQGASNPATLNGWPLSKIQSEQVRSSLGPQVPRPFMSSSNQFPVLPPQLQHAQMQGNIGHSHGYGILDPQRIRALQRGGLNAKDGQPTGSDGQAGPPSPMVRQEQLEYLMKMAQMQQPSAQKPQEQLQHQNHLQQIIRKRKPTSSGAANSSGTGNTVGPSNSQPSTPSTSTPGDGVAVGSNLPHASTMPKSSMMYGTDGAGGLGSSTNQMDDLENFGDIGTLDEHVESFLSNGEDARDVFAPTKNSPAEHNTETSKAITEIACNRTSSNKVSCCHFSSDGKLLASAGHDKKVFIWNMGTLLTASTPEEHMGVITDIRFRPDSTQLATSSFDRTVRLWNAAEPICLMHTFPGHSSQVTSLDFHPKKTDILCSCDDFEIRLWNVSQYSSSSYSKGSSRLVRFQPRIGQLLAAGADNVVSIFDFEAKRRIHALQGHNKEVQSVCWDPNGEFLATVSHDTVKVWSLASGECTHELNSSGNNYHSCLFHPTYPGLLVIGGYQQLELWDRMENKTMSIRAHDGLVSALALTATGTFASASHDRTVKLWK</sequence>
<dbReference type="InterPro" id="IPR044716">
    <property type="entry name" value="LEUNIG-like"/>
</dbReference>
<feature type="region of interest" description="Disordered" evidence="4">
    <location>
        <begin position="105"/>
        <end position="130"/>
    </location>
</feature>
<dbReference type="InterPro" id="IPR006594">
    <property type="entry name" value="LisH"/>
</dbReference>
<dbReference type="PANTHER" id="PTHR44376:SF9">
    <property type="entry name" value="TRANSCRIPTIONAL COREPRESSOR LEUNIG_HOMOLOG"/>
    <property type="match status" value="1"/>
</dbReference>
<dbReference type="Proteomes" id="UP000243459">
    <property type="component" value="Chromosome 4"/>
</dbReference>
<evidence type="ECO:0000313" key="5">
    <source>
        <dbReference type="EMBL" id="ONK70799.1"/>
    </source>
</evidence>
<feature type="repeat" description="WD" evidence="3">
    <location>
        <begin position="531"/>
        <end position="563"/>
    </location>
</feature>
<feature type="region of interest" description="Disordered" evidence="4">
    <location>
        <begin position="305"/>
        <end position="324"/>
    </location>
</feature>
<feature type="repeat" description="WD" evidence="3">
    <location>
        <begin position="489"/>
        <end position="530"/>
    </location>
</feature>
<evidence type="ECO:0000256" key="4">
    <source>
        <dbReference type="SAM" id="MobiDB-lite"/>
    </source>
</evidence>
<dbReference type="InterPro" id="IPR019775">
    <property type="entry name" value="WD40_repeat_CS"/>
</dbReference>
<feature type="compositionally biased region" description="Low complexity" evidence="4">
    <location>
        <begin position="368"/>
        <end position="397"/>
    </location>
</feature>
<feature type="repeat" description="WD" evidence="3">
    <location>
        <begin position="574"/>
        <end position="615"/>
    </location>
</feature>
<name>A0A5P1F1Y4_ASPOF</name>
<dbReference type="SUPFAM" id="SSF50978">
    <property type="entry name" value="WD40 repeat-like"/>
    <property type="match status" value="1"/>
</dbReference>